<protein>
    <submittedName>
        <fullName evidence="1">Uncharacterized protein</fullName>
    </submittedName>
</protein>
<name>A0A518EXY4_9BACT</name>
<gene>
    <name evidence="1" type="ORF">Poly30_45120</name>
</gene>
<dbReference type="Proteomes" id="UP000320390">
    <property type="component" value="Chromosome"/>
</dbReference>
<dbReference type="SUPFAM" id="SSF52266">
    <property type="entry name" value="SGNH hydrolase"/>
    <property type="match status" value="1"/>
</dbReference>
<organism evidence="1 2">
    <name type="scientific">Saltatorellus ferox</name>
    <dbReference type="NCBI Taxonomy" id="2528018"/>
    <lineage>
        <taxon>Bacteria</taxon>
        <taxon>Pseudomonadati</taxon>
        <taxon>Planctomycetota</taxon>
        <taxon>Planctomycetia</taxon>
        <taxon>Planctomycetia incertae sedis</taxon>
        <taxon>Saltatorellus</taxon>
    </lineage>
</organism>
<accession>A0A518EXY4</accession>
<keyword evidence="2" id="KW-1185">Reference proteome</keyword>
<dbReference type="RefSeq" id="WP_145202511.1">
    <property type="nucleotide sequence ID" value="NZ_CP036434.1"/>
</dbReference>
<dbReference type="EMBL" id="CP036434">
    <property type="protein sequence ID" value="QDV08956.1"/>
    <property type="molecule type" value="Genomic_DNA"/>
</dbReference>
<dbReference type="OrthoDB" id="5447142at2"/>
<evidence type="ECO:0000313" key="1">
    <source>
        <dbReference type="EMBL" id="QDV08956.1"/>
    </source>
</evidence>
<proteinExistence type="predicted"/>
<reference evidence="1 2" key="1">
    <citation type="submission" date="2019-02" db="EMBL/GenBank/DDBJ databases">
        <title>Deep-cultivation of Planctomycetes and their phenomic and genomic characterization uncovers novel biology.</title>
        <authorList>
            <person name="Wiegand S."/>
            <person name="Jogler M."/>
            <person name="Boedeker C."/>
            <person name="Pinto D."/>
            <person name="Vollmers J."/>
            <person name="Rivas-Marin E."/>
            <person name="Kohn T."/>
            <person name="Peeters S.H."/>
            <person name="Heuer A."/>
            <person name="Rast P."/>
            <person name="Oberbeckmann S."/>
            <person name="Bunk B."/>
            <person name="Jeske O."/>
            <person name="Meyerdierks A."/>
            <person name="Storesund J.E."/>
            <person name="Kallscheuer N."/>
            <person name="Luecker S."/>
            <person name="Lage O.M."/>
            <person name="Pohl T."/>
            <person name="Merkel B.J."/>
            <person name="Hornburger P."/>
            <person name="Mueller R.-W."/>
            <person name="Bruemmer F."/>
            <person name="Labrenz M."/>
            <person name="Spormann A.M."/>
            <person name="Op den Camp H."/>
            <person name="Overmann J."/>
            <person name="Amann R."/>
            <person name="Jetten M.S.M."/>
            <person name="Mascher T."/>
            <person name="Medema M.H."/>
            <person name="Devos D.P."/>
            <person name="Kaster A.-K."/>
            <person name="Ovreas L."/>
            <person name="Rohde M."/>
            <person name="Galperin M.Y."/>
            <person name="Jogler C."/>
        </authorList>
    </citation>
    <scope>NUCLEOTIDE SEQUENCE [LARGE SCALE GENOMIC DNA]</scope>
    <source>
        <strain evidence="1 2">Poly30</strain>
    </source>
</reference>
<sequence length="436" mass="47689">MKRFLRTIGLAALVLVLLFGVLEGGYRAYLAVTGEGFSSRVVRDAWLGQLDWIRRPHGPIAMGAVDLQEANEDTDVPRVGTPVLSPYMGIDLLELLDQYQPSAEYFATPESEDVFDVVLLGGSVAMLMGEEKAAQERFEATLAADPRLAGRQVRLHNQARAGTKAPQTSILCHLLFQLGWKPDLVVLLDGFNEVALANENRYAGAHPLYPPVGTWSFLTPEVDYSAQDIALLVEMELAQRRSRKLLEGGLRSGLYRSAFGARVLDALLSRPGARHAGAKAALSARRNASGMPVALRGPELPGDTEAAFDGMIQFWAQSAIAVDAICRAHGVPLLHVLQPTLHDEGAKPMSEQEKIHCRISTHWEEGVDVGYPRLRAEGERLRERGVHFVDGSRLFAKSTETLYRDACHFFPPGSIALAEFLASSAAGLDEMLGEER</sequence>
<evidence type="ECO:0000313" key="2">
    <source>
        <dbReference type="Proteomes" id="UP000320390"/>
    </source>
</evidence>
<dbReference type="AlphaFoldDB" id="A0A518EXY4"/>